<dbReference type="InterPro" id="IPR013087">
    <property type="entry name" value="Znf_C2H2_type"/>
</dbReference>
<feature type="region of interest" description="Disordered" evidence="2">
    <location>
        <begin position="408"/>
        <end position="435"/>
    </location>
</feature>
<feature type="compositionally biased region" description="Basic and acidic residues" evidence="2">
    <location>
        <begin position="252"/>
        <end position="266"/>
    </location>
</feature>
<dbReference type="KEGG" id="pgri:PgNI_00659"/>
<sequence length="973" mass="106705">MASPRWHGGPSFHPPKTAFRIAKKHTPSTQKDFTQDLSLLAGYDLSGCTMQNPVSGSTECTDYTTAISSNIFPGWRTAGTRHNDPMISNAYDCDITHYDSEMSAFVGGVSRNWSMPIVEEEEGRFPKRARTEDLNLDYLLPYHDLEIASQFGSYGSYVSVEAFSVCSSLDSNYSVASASSCRTLSPVAVDVSLSPEGLRATGVTRLSRGPSPLQNFERYTLPVCSDSNVSDQPQSTVDIPREGANEPDICEEEPRCDKEPDTRDENSKSFDVVQAEPVHTCNWSGCGASAFTSRDGLNWHVKAEHLLICPVLGCCESNFTNKDVVKTHLRVVHKGKSAESQTLKMEHDEKHQNPRQGQQGHIKIANNEAAGVNEKAKSPAETKHTGDTPEDVEASKVRCRDQLERIMQKRSARKQRMSNTVDANSGNPGSAAPERAHIQPEVPSFPLLWEHCILPFLVEFLQTRCGPGYVISVCKGNKGQDANSRRICLMTKDELSPATKDAIKEHVKDLLPPLYKPHAMFDFSRGQVERLMALARGLNQENPDDVCWPRNPFCYMEPCMGDSIGAANGEFIATLGPSLVVDGANFWLANFHPFVEDISKQENVPIEHPSFADRELCRNKNHDAMVIPPGGSSFELGTVSATSGFDLKTVRVSHDPYWEEMDAEPPLVVTDWSLISSNRPRQANMLRRLPAAASVPVQRGSITVTETVRNVPVVSTGSIIPGSAVITTGRTSGYQQGEVCEIPAYLSSSDLANGTGYATREWFIQEPTSLDDEDAWIRGGAGVKGDSGAAVVDADSNELIGQLWGRNQYWGSGPRHTFFTPISDVFDDIHEKCRQQSRPKLPQFQGDWDQEYVPFAVYPTCMRCFERVAYLGTGSRRPSQVSLCMNVDGGSSSSLPALEGGSNDTTHGHASYDVKSALSISEAITPTSTPVTLASPRDTCLQGLQKMTGSPTASRGRSKYPPIIEDDDLNTVM</sequence>
<feature type="region of interest" description="Disordered" evidence="2">
    <location>
        <begin position="335"/>
        <end position="395"/>
    </location>
</feature>
<evidence type="ECO:0000313" key="5">
    <source>
        <dbReference type="RefSeq" id="XP_030988181.1"/>
    </source>
</evidence>
<dbReference type="PROSITE" id="PS50157">
    <property type="entry name" value="ZINC_FINGER_C2H2_2"/>
    <property type="match status" value="1"/>
</dbReference>
<keyword evidence="1" id="KW-0862">Zinc</keyword>
<evidence type="ECO:0000256" key="2">
    <source>
        <dbReference type="SAM" id="MobiDB-lite"/>
    </source>
</evidence>
<protein>
    <recommendedName>
        <fullName evidence="3">C2H2-type domain-containing protein</fullName>
    </recommendedName>
</protein>
<dbReference type="GeneID" id="41955651"/>
<dbReference type="SUPFAM" id="SSF50494">
    <property type="entry name" value="Trypsin-like serine proteases"/>
    <property type="match status" value="1"/>
</dbReference>
<feature type="region of interest" description="Disordered" evidence="2">
    <location>
        <begin position="227"/>
        <end position="266"/>
    </location>
</feature>
<keyword evidence="4" id="KW-1185">Reference proteome</keyword>
<reference evidence="5" key="3">
    <citation type="submission" date="2025-08" db="UniProtKB">
        <authorList>
            <consortium name="RefSeq"/>
        </authorList>
    </citation>
    <scope>IDENTIFICATION</scope>
    <source>
        <strain evidence="5">NI907</strain>
    </source>
</reference>
<feature type="compositionally biased region" description="Basic and acidic residues" evidence="2">
    <location>
        <begin position="374"/>
        <end position="395"/>
    </location>
</feature>
<evidence type="ECO:0000259" key="3">
    <source>
        <dbReference type="PROSITE" id="PS50157"/>
    </source>
</evidence>
<reference evidence="5" key="1">
    <citation type="journal article" date="2019" name="Mol. Biol. Evol.">
        <title>Blast fungal genomes show frequent chromosomal changes, gene gains and losses, and effector gene turnover.</title>
        <authorList>
            <person name="Gomez Luciano L.B."/>
            <person name="Jason Tsai I."/>
            <person name="Chuma I."/>
            <person name="Tosa Y."/>
            <person name="Chen Y.H."/>
            <person name="Li J.Y."/>
            <person name="Li M.Y."/>
            <person name="Jade Lu M.Y."/>
            <person name="Nakayashiki H."/>
            <person name="Li W.H."/>
        </authorList>
    </citation>
    <scope>NUCLEOTIDE SEQUENCE</scope>
    <source>
        <strain evidence="5">NI907</strain>
    </source>
</reference>
<dbReference type="SMART" id="SM00355">
    <property type="entry name" value="ZnF_C2H2"/>
    <property type="match status" value="2"/>
</dbReference>
<feature type="domain" description="C2H2-type" evidence="3">
    <location>
        <begin position="307"/>
        <end position="338"/>
    </location>
</feature>
<evidence type="ECO:0000313" key="4">
    <source>
        <dbReference type="Proteomes" id="UP000515153"/>
    </source>
</evidence>
<dbReference type="GO" id="GO:0008270">
    <property type="term" value="F:zinc ion binding"/>
    <property type="evidence" value="ECO:0007669"/>
    <property type="project" value="UniProtKB-KW"/>
</dbReference>
<evidence type="ECO:0000256" key="1">
    <source>
        <dbReference type="PROSITE-ProRule" id="PRU00042"/>
    </source>
</evidence>
<reference evidence="5" key="2">
    <citation type="submission" date="2019-10" db="EMBL/GenBank/DDBJ databases">
        <authorList>
            <consortium name="NCBI Genome Project"/>
        </authorList>
    </citation>
    <scope>NUCLEOTIDE SEQUENCE</scope>
    <source>
        <strain evidence="5">NI907</strain>
    </source>
</reference>
<feature type="region of interest" description="Disordered" evidence="2">
    <location>
        <begin position="943"/>
        <end position="973"/>
    </location>
</feature>
<feature type="compositionally biased region" description="Acidic residues" evidence="2">
    <location>
        <begin position="964"/>
        <end position="973"/>
    </location>
</feature>
<organism evidence="4 5">
    <name type="scientific">Pyricularia grisea</name>
    <name type="common">Crabgrass-specific blast fungus</name>
    <name type="synonym">Magnaporthe grisea</name>
    <dbReference type="NCBI Taxonomy" id="148305"/>
    <lineage>
        <taxon>Eukaryota</taxon>
        <taxon>Fungi</taxon>
        <taxon>Dikarya</taxon>
        <taxon>Ascomycota</taxon>
        <taxon>Pezizomycotina</taxon>
        <taxon>Sordariomycetes</taxon>
        <taxon>Sordariomycetidae</taxon>
        <taxon>Magnaporthales</taxon>
        <taxon>Pyriculariaceae</taxon>
        <taxon>Pyricularia</taxon>
    </lineage>
</organism>
<gene>
    <name evidence="5" type="ORF">PgNI_00659</name>
</gene>
<accession>A0A6P8BM29</accession>
<keyword evidence="1" id="KW-0479">Metal-binding</keyword>
<proteinExistence type="predicted"/>
<feature type="compositionally biased region" description="Polar residues" evidence="2">
    <location>
        <begin position="945"/>
        <end position="955"/>
    </location>
</feature>
<keyword evidence="1" id="KW-0863">Zinc-finger</keyword>
<dbReference type="RefSeq" id="XP_030988181.1">
    <property type="nucleotide sequence ID" value="XM_031120737.1"/>
</dbReference>
<dbReference type="InterPro" id="IPR009003">
    <property type="entry name" value="Peptidase_S1_PA"/>
</dbReference>
<dbReference type="AlphaFoldDB" id="A0A6P8BM29"/>
<feature type="compositionally biased region" description="Polar residues" evidence="2">
    <location>
        <begin position="417"/>
        <end position="428"/>
    </location>
</feature>
<dbReference type="Proteomes" id="UP000515153">
    <property type="component" value="Unplaced"/>
</dbReference>
<feature type="compositionally biased region" description="Polar residues" evidence="2">
    <location>
        <begin position="227"/>
        <end position="237"/>
    </location>
</feature>
<name>A0A6P8BM29_PYRGI</name>